<sequence>MEKTKETNAVMEELIKFKKENYILQLSNLELQKQILLLKIGQEFPEMITKG</sequence>
<accession>A0A6H1ZLJ9</accession>
<organism evidence="1">
    <name type="scientific">viral metagenome</name>
    <dbReference type="NCBI Taxonomy" id="1070528"/>
    <lineage>
        <taxon>unclassified sequences</taxon>
        <taxon>metagenomes</taxon>
        <taxon>organismal metagenomes</taxon>
    </lineage>
</organism>
<protein>
    <submittedName>
        <fullName evidence="1">Uncharacterized protein</fullName>
    </submittedName>
</protein>
<evidence type="ECO:0000313" key="2">
    <source>
        <dbReference type="EMBL" id="QJH96244.1"/>
    </source>
</evidence>
<dbReference type="EMBL" id="MT144644">
    <property type="protein sequence ID" value="QJH96244.1"/>
    <property type="molecule type" value="Genomic_DNA"/>
</dbReference>
<dbReference type="EMBL" id="MT144080">
    <property type="protein sequence ID" value="QJA48339.1"/>
    <property type="molecule type" value="Genomic_DNA"/>
</dbReference>
<dbReference type="AlphaFoldDB" id="A0A6H1ZLJ9"/>
<gene>
    <name evidence="1" type="ORF">TM448A00917_0009</name>
    <name evidence="2" type="ORF">TM448B00673_0015</name>
</gene>
<reference evidence="1" key="1">
    <citation type="submission" date="2020-03" db="EMBL/GenBank/DDBJ databases">
        <title>The deep terrestrial virosphere.</title>
        <authorList>
            <person name="Holmfeldt K."/>
            <person name="Nilsson E."/>
            <person name="Simone D."/>
            <person name="Lopez-Fernandez M."/>
            <person name="Wu X."/>
            <person name="de Brujin I."/>
            <person name="Lundin D."/>
            <person name="Andersson A."/>
            <person name="Bertilsson S."/>
            <person name="Dopson M."/>
        </authorList>
    </citation>
    <scope>NUCLEOTIDE SEQUENCE</scope>
    <source>
        <strain evidence="1">TM448A00917</strain>
        <strain evidence="2">TM448B00673</strain>
    </source>
</reference>
<name>A0A6H1ZLJ9_9ZZZZ</name>
<evidence type="ECO:0000313" key="1">
    <source>
        <dbReference type="EMBL" id="QJA48339.1"/>
    </source>
</evidence>
<proteinExistence type="predicted"/>